<keyword evidence="4" id="KW-1133">Transmembrane helix</keyword>
<evidence type="ECO:0000313" key="9">
    <source>
        <dbReference type="Proteomes" id="UP000887568"/>
    </source>
</evidence>
<comment type="caution">
    <text evidence="2">Lacks conserved residue(s) required for the propagation of feature annotation.</text>
</comment>
<feature type="compositionally biased region" description="Polar residues" evidence="3">
    <location>
        <begin position="573"/>
        <end position="591"/>
    </location>
</feature>
<feature type="domain" description="HYR" evidence="7">
    <location>
        <begin position="361"/>
        <end position="459"/>
    </location>
</feature>
<dbReference type="Pfam" id="PF02140">
    <property type="entry name" value="SUEL_Lectin"/>
    <property type="match status" value="1"/>
</dbReference>
<evidence type="ECO:0000256" key="3">
    <source>
        <dbReference type="SAM" id="MobiDB-lite"/>
    </source>
</evidence>
<feature type="domain" description="SUEL-type lectin" evidence="6">
    <location>
        <begin position="1"/>
        <end position="64"/>
    </location>
</feature>
<dbReference type="RefSeq" id="XP_038052819.1">
    <property type="nucleotide sequence ID" value="XM_038196891.1"/>
</dbReference>
<proteinExistence type="predicted"/>
<dbReference type="InterPro" id="IPR043555">
    <property type="entry name" value="SRPX-like"/>
</dbReference>
<evidence type="ECO:0000313" key="8">
    <source>
        <dbReference type="EnsemblMetazoa" id="XP_038052819.1"/>
    </source>
</evidence>
<dbReference type="InterPro" id="IPR043159">
    <property type="entry name" value="Lectin_gal-bd_sf"/>
</dbReference>
<keyword evidence="9" id="KW-1185">Reference proteome</keyword>
<dbReference type="GO" id="GO:0030246">
    <property type="term" value="F:carbohydrate binding"/>
    <property type="evidence" value="ECO:0007669"/>
    <property type="project" value="InterPro"/>
</dbReference>
<dbReference type="Gene3D" id="2.60.120.740">
    <property type="match status" value="1"/>
</dbReference>
<accession>A0A913ZN75</accession>
<feature type="domain" description="HYR" evidence="7">
    <location>
        <begin position="262"/>
        <end position="360"/>
    </location>
</feature>
<keyword evidence="1" id="KW-0677">Repeat</keyword>
<dbReference type="GeneID" id="119725484"/>
<evidence type="ECO:0000259" key="7">
    <source>
        <dbReference type="PROSITE" id="PS50825"/>
    </source>
</evidence>
<dbReference type="OMA" id="ASPYTWY"/>
<feature type="compositionally biased region" description="Low complexity" evidence="3">
    <location>
        <begin position="560"/>
        <end position="572"/>
    </location>
</feature>
<dbReference type="EnsemblMetazoa" id="XM_038196891.1">
    <property type="protein sequence ID" value="XP_038052819.1"/>
    <property type="gene ID" value="LOC119725484"/>
</dbReference>
<dbReference type="PROSITE" id="PS50026">
    <property type="entry name" value="EGF_3"/>
    <property type="match status" value="1"/>
</dbReference>
<protein>
    <submittedName>
        <fullName evidence="8">Uncharacterized protein</fullName>
    </submittedName>
</protein>
<evidence type="ECO:0000259" key="5">
    <source>
        <dbReference type="PROSITE" id="PS50026"/>
    </source>
</evidence>
<dbReference type="PROSITE" id="PS50825">
    <property type="entry name" value="HYR"/>
    <property type="match status" value="4"/>
</dbReference>
<keyword evidence="2" id="KW-1015">Disulfide bond</keyword>
<evidence type="ECO:0000256" key="2">
    <source>
        <dbReference type="PROSITE-ProRule" id="PRU00076"/>
    </source>
</evidence>
<dbReference type="PANTHER" id="PTHR46343:SF2">
    <property type="entry name" value="SUSHI_VON WILLEBRAND FACTOR TYPE A_EGF_PENTRAXIN DOMAIN-CONTAINING 1"/>
    <property type="match status" value="1"/>
</dbReference>
<feature type="domain" description="EGF-like" evidence="5">
    <location>
        <begin position="739"/>
        <end position="779"/>
    </location>
</feature>
<keyword evidence="4" id="KW-0472">Membrane</keyword>
<dbReference type="AlphaFoldDB" id="A0A913ZN75"/>
<feature type="domain" description="HYR" evidence="7">
    <location>
        <begin position="163"/>
        <end position="261"/>
    </location>
</feature>
<dbReference type="PROSITE" id="PS50228">
    <property type="entry name" value="SUEL_LECTIN"/>
    <property type="match status" value="1"/>
</dbReference>
<feature type="domain" description="HYR" evidence="7">
    <location>
        <begin position="64"/>
        <end position="162"/>
    </location>
</feature>
<name>A0A913ZN75_PATMI</name>
<sequence length="834" mass="89854">MGVDDDICPDGNLNSCGDETTSLETVKSRCQGMSTCTFTASNANFGGDPCNGIGKYLRANFQCKDQDPPSIVCPSNVNFYITNDESFASRPFPTNYNASDNSGSYDVMIYDTYPLGSVFQGPFTPGSLYNFSVSASPYTWYYVVSDAAGNEDNCTIQINAVLVDQDPPSIVCPSNVNFYINNDESFASQPFPTNYNASDNSGSYDVVIYDTYPLGSVFQGPFTPGSLYNFSVSASPYTWYYVVSDAAGNEDNCTIQINAVLVDQDPPSIVCPSNVNFYINNDESFASQPFPTNYNASDNSGSYDVMIYDTYPLGSVFQGPFTPGSLYNFSVSASPYTWYYVVSDAAGNEENCTIQINAVLVDQDPPSIVCPSNVNFYITNDESFASQPFPTNYNASDNSGSYDVMIYDTYPLGSVFQGPFTPGSLYSFSVSASPYTWYYVASDAAGNEDNCTIQINAVLVESTFSTNQPSSPYSTEVPQVSTESTIGESTFSTNQPSSPYSTEVPQVSTESAIGESTFSTNQPSSPYSTEVPQVSTESAIGESLSSTNQPFSTKLTEMPSSQSATTESSFSTNQPISTASTEMPQASSTELSLEDIRSTTHFSSSSEMSSRGFSTEPVTVGMEFSIQLRILDVDGEPAVFTTEHNDKNSLVFRALSAAVRIAILRSLQGSGRTSDVLEFEMTSVLNGSLVVNGVARFPLNSAVDSDIIRDVLHTNMMDNNGRVENSLLIDPLATVVTNPTEDCPAYHCQNNGSCEQQGSFPDYTYTCRCMEGLSSSLCEVSVSGEAGNGGVIAIVAIVGVLVLLVIFALVVACASLANQASKRNSRPSEYREQV</sequence>
<feature type="disulfide bond" evidence="2">
    <location>
        <begin position="769"/>
        <end position="778"/>
    </location>
</feature>
<dbReference type="InterPro" id="IPR000742">
    <property type="entry name" value="EGF"/>
</dbReference>
<dbReference type="OrthoDB" id="5948052at2759"/>
<evidence type="ECO:0000256" key="4">
    <source>
        <dbReference type="SAM" id="Phobius"/>
    </source>
</evidence>
<feature type="compositionally biased region" description="Low complexity" evidence="3">
    <location>
        <begin position="599"/>
        <end position="614"/>
    </location>
</feature>
<keyword evidence="2" id="KW-0245">EGF-like domain</keyword>
<feature type="transmembrane region" description="Helical" evidence="4">
    <location>
        <begin position="791"/>
        <end position="817"/>
    </location>
</feature>
<dbReference type="PANTHER" id="PTHR46343">
    <property type="entry name" value="HYR DOMAIN-CONTAINING PROTEIN"/>
    <property type="match status" value="1"/>
</dbReference>
<dbReference type="InterPro" id="IPR000922">
    <property type="entry name" value="Lectin_gal-bd_dom"/>
</dbReference>
<reference evidence="8" key="1">
    <citation type="submission" date="2022-11" db="UniProtKB">
        <authorList>
            <consortium name="EnsemblMetazoa"/>
        </authorList>
    </citation>
    <scope>IDENTIFICATION</scope>
</reference>
<keyword evidence="4" id="KW-0812">Transmembrane</keyword>
<organism evidence="8 9">
    <name type="scientific">Patiria miniata</name>
    <name type="common">Bat star</name>
    <name type="synonym">Asterina miniata</name>
    <dbReference type="NCBI Taxonomy" id="46514"/>
    <lineage>
        <taxon>Eukaryota</taxon>
        <taxon>Metazoa</taxon>
        <taxon>Echinodermata</taxon>
        <taxon>Eleutherozoa</taxon>
        <taxon>Asterozoa</taxon>
        <taxon>Asteroidea</taxon>
        <taxon>Valvatacea</taxon>
        <taxon>Valvatida</taxon>
        <taxon>Asterinidae</taxon>
        <taxon>Patiria</taxon>
    </lineage>
</organism>
<dbReference type="InterPro" id="IPR003410">
    <property type="entry name" value="HYR_dom"/>
</dbReference>
<evidence type="ECO:0000256" key="1">
    <source>
        <dbReference type="ARBA" id="ARBA00022737"/>
    </source>
</evidence>
<dbReference type="Proteomes" id="UP000887568">
    <property type="component" value="Unplaced"/>
</dbReference>
<feature type="compositionally biased region" description="Polar residues" evidence="3">
    <location>
        <begin position="466"/>
        <end position="559"/>
    </location>
</feature>
<feature type="region of interest" description="Disordered" evidence="3">
    <location>
        <begin position="466"/>
        <end position="614"/>
    </location>
</feature>
<evidence type="ECO:0000259" key="6">
    <source>
        <dbReference type="PROSITE" id="PS50228"/>
    </source>
</evidence>